<evidence type="ECO:0000313" key="4">
    <source>
        <dbReference type="Proteomes" id="UP000761534"/>
    </source>
</evidence>
<feature type="compositionally biased region" description="Basic and acidic residues" evidence="2">
    <location>
        <begin position="1"/>
        <end position="10"/>
    </location>
</feature>
<feature type="coiled-coil region" evidence="1">
    <location>
        <begin position="591"/>
        <end position="625"/>
    </location>
</feature>
<dbReference type="EMBL" id="SWFS01000078">
    <property type="protein sequence ID" value="KAA8916867.1"/>
    <property type="molecule type" value="Genomic_DNA"/>
</dbReference>
<organism evidence="3 4">
    <name type="scientific">Trichomonascus ciferrii</name>
    <dbReference type="NCBI Taxonomy" id="44093"/>
    <lineage>
        <taxon>Eukaryota</taxon>
        <taxon>Fungi</taxon>
        <taxon>Dikarya</taxon>
        <taxon>Ascomycota</taxon>
        <taxon>Saccharomycotina</taxon>
        <taxon>Dipodascomycetes</taxon>
        <taxon>Dipodascales</taxon>
        <taxon>Trichomonascaceae</taxon>
        <taxon>Trichomonascus</taxon>
        <taxon>Trichomonascus ciferrii complex</taxon>
    </lineage>
</organism>
<feature type="region of interest" description="Disordered" evidence="2">
    <location>
        <begin position="1"/>
        <end position="502"/>
    </location>
</feature>
<dbReference type="PANTHER" id="PTHR12239">
    <property type="entry name" value="PROTEIN CBG20215-RELATED"/>
    <property type="match status" value="1"/>
</dbReference>
<feature type="compositionally biased region" description="Pro residues" evidence="2">
    <location>
        <begin position="18"/>
        <end position="36"/>
    </location>
</feature>
<dbReference type="VEuPathDB" id="FungiDB:TRICI_000986"/>
<dbReference type="AlphaFoldDB" id="A0A642VB77"/>
<name>A0A642VB77_9ASCO</name>
<dbReference type="InterPro" id="IPR052293">
    <property type="entry name" value="SRRP"/>
</dbReference>
<feature type="compositionally biased region" description="Basic and acidic residues" evidence="2">
    <location>
        <begin position="198"/>
        <end position="218"/>
    </location>
</feature>
<sequence length="757" mass="85406">MMKGETRIKNESMSGPPLLHPPPPIPPPPHMMPPYPYAQMGSGMPMPPPPPPVPVPPPPPHMVNHGPPPGLSGDSKPTEEEQDLLSLIKGRQKGQQKSIVPPPGLSKVTQSSPTPIRPTPVSGKVAPSTPSTPGNVTPVAGKATPVAATPTNTTPITGRSEQHTPTPVRQNATQQATPVPVKSEQENKPKNQLTSKASVDHSLGKVMSKKEGEAEANTKKLTKRQQKKLEQQQLRELSEDARKGGIPVLKGSLSRLHRESSQEDDSVSPTSEKTSPVLAKASPKPNKIEEPVREVSPEANSTQEKSSALDEERENRKKRVEDERKKKLEEVRERRRQAEEERRKKLEEERERKRQLEEEKKKRLEEERERKRKVEEEKKQRAEEGKKRKAEEERKRKAEEAERQRKAAEEEARRRKAAEEEKERKAVEEEKKRRKAVADEAKKRKAAEEEKKRKAAEEEKKRKAAEEEKKRKAAEEEKKRQTAEEEKSLKASGGKGEDEKQNTLLEHVIRGKEYRKVKEEGARLVKHFSEDLETFVAKNREILEYKAPTPANIQPMIDSNYTFLQTVEMNIDQIKALEYALKEVFKDPQEAKKLAEGLKKIESQKNALEHEIQRQEAFLKQADADNMAGESTPEISEPGTPVNEVDFDNIIRQLNKELKFKYFFEPNLDDPAPAPLTKAKEPLLEKPSESVKLSAPALPKQLNGTTSELTNALENTVTLDDAERLLAAAKSKSAQLASNVTDIWSDIEDMGKTKNWW</sequence>
<dbReference type="PANTHER" id="PTHR12239:SF41">
    <property type="entry name" value="MEMBRANE ASSOCIATED PROTEIN, PUTATIVE-RELATED"/>
    <property type="match status" value="1"/>
</dbReference>
<evidence type="ECO:0000313" key="3">
    <source>
        <dbReference type="EMBL" id="KAA8916867.1"/>
    </source>
</evidence>
<dbReference type="Proteomes" id="UP000761534">
    <property type="component" value="Unassembled WGS sequence"/>
</dbReference>
<feature type="compositionally biased region" description="Polar residues" evidence="2">
    <location>
        <begin position="163"/>
        <end position="177"/>
    </location>
</feature>
<feature type="compositionally biased region" description="Low complexity" evidence="2">
    <location>
        <begin position="143"/>
        <end position="157"/>
    </location>
</feature>
<feature type="compositionally biased region" description="Basic and acidic residues" evidence="2">
    <location>
        <begin position="307"/>
        <end position="502"/>
    </location>
</feature>
<accession>A0A642VB77</accession>
<proteinExistence type="predicted"/>
<protein>
    <submittedName>
        <fullName evidence="3">Uncharacterized protein</fullName>
    </submittedName>
</protein>
<keyword evidence="4" id="KW-1185">Reference proteome</keyword>
<gene>
    <name evidence="3" type="ORF">TRICI_000986</name>
</gene>
<evidence type="ECO:0000256" key="1">
    <source>
        <dbReference type="SAM" id="Coils"/>
    </source>
</evidence>
<reference evidence="3" key="1">
    <citation type="journal article" date="2019" name="G3 (Bethesda)">
        <title>Genome Assemblies of Two Rare Opportunistic Yeast Pathogens: Diutina rugosa (syn. Candida rugosa) and Trichomonascus ciferrii (syn. Candida ciferrii).</title>
        <authorList>
            <person name="Mixao V."/>
            <person name="Saus E."/>
            <person name="Hansen A.P."/>
            <person name="Lass-Florl C."/>
            <person name="Gabaldon T."/>
        </authorList>
    </citation>
    <scope>NUCLEOTIDE SEQUENCE</scope>
    <source>
        <strain evidence="3">CBS 4856</strain>
    </source>
</reference>
<feature type="compositionally biased region" description="Basic and acidic residues" evidence="2">
    <location>
        <begin position="286"/>
        <end position="296"/>
    </location>
</feature>
<comment type="caution">
    <text evidence="3">The sequence shown here is derived from an EMBL/GenBank/DDBJ whole genome shotgun (WGS) entry which is preliminary data.</text>
</comment>
<keyword evidence="1" id="KW-0175">Coiled coil</keyword>
<feature type="compositionally biased region" description="Pro residues" evidence="2">
    <location>
        <begin position="45"/>
        <end position="70"/>
    </location>
</feature>
<evidence type="ECO:0000256" key="2">
    <source>
        <dbReference type="SAM" id="MobiDB-lite"/>
    </source>
</evidence>